<name>A0A3S4FGN6_SALET</name>
<dbReference type="Proteomes" id="UP000273655">
    <property type="component" value="Chromosome 1"/>
</dbReference>
<protein>
    <submittedName>
        <fullName evidence="1">Putative membrane protein</fullName>
    </submittedName>
</protein>
<reference evidence="1 2" key="1">
    <citation type="submission" date="2018-12" db="EMBL/GenBank/DDBJ databases">
        <authorList>
            <consortium name="Pathogen Informatics"/>
        </authorList>
    </citation>
    <scope>NUCLEOTIDE SEQUENCE [LARGE SCALE GENOMIC DNA]</scope>
    <source>
        <strain evidence="1 2">NCTC8271</strain>
    </source>
</reference>
<accession>A0A3S4FGN6</accession>
<proteinExistence type="predicted"/>
<gene>
    <name evidence="1" type="primary">STY4871_2</name>
    <name evidence="1" type="ORF">NCTC8271_05051</name>
</gene>
<evidence type="ECO:0000313" key="2">
    <source>
        <dbReference type="Proteomes" id="UP000273655"/>
    </source>
</evidence>
<evidence type="ECO:0000313" key="1">
    <source>
        <dbReference type="EMBL" id="VEA42864.1"/>
    </source>
</evidence>
<sequence length="93" mass="10683">MPLKNYTYSMVFSAINLPIILYTLHTSSGLCVGYGLPGPSMGLALTGRCSPQSHRYLCSWELTPLPPLRNSNYFGYIFHYDDYRFLSNHHNYK</sequence>
<dbReference type="AlphaFoldDB" id="A0A3S4FGN6"/>
<dbReference type="EMBL" id="LR134148">
    <property type="protein sequence ID" value="VEA42864.1"/>
    <property type="molecule type" value="Genomic_DNA"/>
</dbReference>
<organism evidence="1 2">
    <name type="scientific">Salmonella enterica I</name>
    <dbReference type="NCBI Taxonomy" id="59201"/>
    <lineage>
        <taxon>Bacteria</taxon>
        <taxon>Pseudomonadati</taxon>
        <taxon>Pseudomonadota</taxon>
        <taxon>Gammaproteobacteria</taxon>
        <taxon>Enterobacterales</taxon>
        <taxon>Enterobacteriaceae</taxon>
        <taxon>Salmonella</taxon>
    </lineage>
</organism>